<evidence type="ECO:0000313" key="4">
    <source>
        <dbReference type="Proteomes" id="UP000829685"/>
    </source>
</evidence>
<evidence type="ECO:0008006" key="5">
    <source>
        <dbReference type="Google" id="ProtNLM"/>
    </source>
</evidence>
<feature type="transmembrane region" description="Helical" evidence="2">
    <location>
        <begin position="135"/>
        <end position="155"/>
    </location>
</feature>
<dbReference type="SUPFAM" id="SSF48097">
    <property type="entry name" value="Regulator of G-protein signaling, RGS"/>
    <property type="match status" value="1"/>
</dbReference>
<evidence type="ECO:0000256" key="2">
    <source>
        <dbReference type="SAM" id="Phobius"/>
    </source>
</evidence>
<sequence>MFWRLWYSVDKASSGAGLRYIGAGMVVQILLTVGMWLACRKYHPSFGIPGTELRGSFEEQLIELGRGWEWWPTVLWQAIWTWMVVVSRSLPTPKTSRTLYLTNNSSLPATPMWLLATYVQAFFPVNQYFDPSKWLHLADMCFEVFVIFIPCYLVIRQKQLRRMAIDTNAKLDLTSTSSITQSAYSPHWKGADDAWPITELDISDQDSDTHLLTISALESFLQRDPSTLQEFSAKKEFSGENIAFLTRVSVWKSGWPDVPNEHEIRGLFSQASEIYFDLVSQKKAQFPVNLSWQDLEDLESIFEPSTSVPKSAGNNTANAPYESDESPLRAGNLFSRGNESSASSIELGELSRPAEYITTIPQSFKRTVFDKAHRNIKYLVFTNTWPKFVGQIKQQDKKAADMEHAEPGTVTYTAPTQTTTSVPTLADPT</sequence>
<reference evidence="3" key="1">
    <citation type="submission" date="2021-03" db="EMBL/GenBank/DDBJ databases">
        <title>Revisited historic fungal species revealed as producer of novel bioactive compounds through whole genome sequencing and comparative genomics.</title>
        <authorList>
            <person name="Vignolle G.A."/>
            <person name="Hochenegger N."/>
            <person name="Mach R.L."/>
            <person name="Mach-Aigner A.R."/>
            <person name="Javad Rahimi M."/>
            <person name="Salim K.A."/>
            <person name="Chan C.M."/>
            <person name="Lim L.B.L."/>
            <person name="Cai F."/>
            <person name="Druzhinina I.S."/>
            <person name="U'Ren J.M."/>
            <person name="Derntl C."/>
        </authorList>
    </citation>
    <scope>NUCLEOTIDE SEQUENCE</scope>
    <source>
        <strain evidence="3">TUCIM 5799</strain>
    </source>
</reference>
<dbReference type="AlphaFoldDB" id="A0A9P9WAW0"/>
<dbReference type="Proteomes" id="UP000829685">
    <property type="component" value="Unassembled WGS sequence"/>
</dbReference>
<dbReference type="InterPro" id="IPR036305">
    <property type="entry name" value="RGS_sf"/>
</dbReference>
<comment type="caution">
    <text evidence="3">The sequence shown here is derived from an EMBL/GenBank/DDBJ whole genome shotgun (WGS) entry which is preliminary data.</text>
</comment>
<keyword evidence="2" id="KW-0812">Transmembrane</keyword>
<keyword evidence="4" id="KW-1185">Reference proteome</keyword>
<dbReference type="Gene3D" id="1.10.167.10">
    <property type="entry name" value="Regulator of G-protein Signalling 4, domain 2"/>
    <property type="match status" value="1"/>
</dbReference>
<accession>A0A9P9WAW0</accession>
<gene>
    <name evidence="3" type="ORF">JX265_012425</name>
</gene>
<dbReference type="InterPro" id="IPR044926">
    <property type="entry name" value="RGS_subdomain_2"/>
</dbReference>
<proteinExistence type="predicted"/>
<evidence type="ECO:0000256" key="1">
    <source>
        <dbReference type="SAM" id="MobiDB-lite"/>
    </source>
</evidence>
<keyword evidence="2" id="KW-0472">Membrane</keyword>
<protein>
    <recommendedName>
        <fullName evidence="5">RGS domain-containing protein</fullName>
    </recommendedName>
</protein>
<organism evidence="3 4">
    <name type="scientific">Neoarthrinium moseri</name>
    <dbReference type="NCBI Taxonomy" id="1658444"/>
    <lineage>
        <taxon>Eukaryota</taxon>
        <taxon>Fungi</taxon>
        <taxon>Dikarya</taxon>
        <taxon>Ascomycota</taxon>
        <taxon>Pezizomycotina</taxon>
        <taxon>Sordariomycetes</taxon>
        <taxon>Xylariomycetidae</taxon>
        <taxon>Amphisphaeriales</taxon>
        <taxon>Apiosporaceae</taxon>
        <taxon>Neoarthrinium</taxon>
    </lineage>
</organism>
<dbReference type="EMBL" id="JAFIMR010000053">
    <property type="protein sequence ID" value="KAI1854391.1"/>
    <property type="molecule type" value="Genomic_DNA"/>
</dbReference>
<feature type="compositionally biased region" description="Low complexity" evidence="1">
    <location>
        <begin position="409"/>
        <end position="429"/>
    </location>
</feature>
<feature type="transmembrane region" description="Helical" evidence="2">
    <location>
        <begin position="20"/>
        <end position="38"/>
    </location>
</feature>
<feature type="compositionally biased region" description="Polar residues" evidence="1">
    <location>
        <begin position="305"/>
        <end position="318"/>
    </location>
</feature>
<evidence type="ECO:0000313" key="3">
    <source>
        <dbReference type="EMBL" id="KAI1854391.1"/>
    </source>
</evidence>
<name>A0A9P9WAW0_9PEZI</name>
<feature type="region of interest" description="Disordered" evidence="1">
    <location>
        <begin position="305"/>
        <end position="337"/>
    </location>
</feature>
<keyword evidence="2" id="KW-1133">Transmembrane helix</keyword>
<feature type="region of interest" description="Disordered" evidence="1">
    <location>
        <begin position="404"/>
        <end position="429"/>
    </location>
</feature>